<comment type="caution">
    <text evidence="1">The sequence shown here is derived from an EMBL/GenBank/DDBJ whole genome shotgun (WGS) entry which is preliminary data.</text>
</comment>
<evidence type="ECO:0000313" key="2">
    <source>
        <dbReference type="Proteomes" id="UP000639643"/>
    </source>
</evidence>
<organism evidence="1 2">
    <name type="scientific">Colletotrichum musicola</name>
    <dbReference type="NCBI Taxonomy" id="2175873"/>
    <lineage>
        <taxon>Eukaryota</taxon>
        <taxon>Fungi</taxon>
        <taxon>Dikarya</taxon>
        <taxon>Ascomycota</taxon>
        <taxon>Pezizomycotina</taxon>
        <taxon>Sordariomycetes</taxon>
        <taxon>Hypocreomycetidae</taxon>
        <taxon>Glomerellales</taxon>
        <taxon>Glomerellaceae</taxon>
        <taxon>Colletotrichum</taxon>
        <taxon>Colletotrichum orchidearum species complex</taxon>
    </lineage>
</organism>
<dbReference type="EMBL" id="WIGM01000060">
    <property type="protein sequence ID" value="KAF6842768.1"/>
    <property type="molecule type" value="Genomic_DNA"/>
</dbReference>
<sequence length="332" mass="37396">MGRKPPSSLSQRFMKYLQKAKANGWQNPLAEVITRPVDSAPPYFLIPVYTIRNGHLTRLNNHILGFASGTETVDINGLPLHQSLVPRMRRFLQCIHSLSRAVTQYGQVVRSLSFPELYYCRGAREIAYSSGRRSEEAFACSACGIVLPLWHMEIDHQRPRKGGELEALAKTMRVLGLTLAGPHGGKCVQLHRLVQEAMNNNANMGKEDMETLATDEGFVDFWQQFDDGIACDCLPEDVLPHERTPFEPVVPKPARGPAAQTSTVQERYTLNREGEVLYSFIRALGMEKLPRATHEPLASPPHSGELKNTKRSCLNREYLRLPGVQQYIFLMI</sequence>
<accession>A0A8H6NUE7</accession>
<proteinExistence type="predicted"/>
<dbReference type="Proteomes" id="UP000639643">
    <property type="component" value="Unassembled WGS sequence"/>
</dbReference>
<dbReference type="OrthoDB" id="5119986at2759"/>
<keyword evidence="2" id="KW-1185">Reference proteome</keyword>
<protein>
    <submittedName>
        <fullName evidence="1">Uncharacterized protein</fullName>
    </submittedName>
</protein>
<dbReference type="AlphaFoldDB" id="A0A8H6NUE7"/>
<name>A0A8H6NUE7_9PEZI</name>
<gene>
    <name evidence="1" type="ORF">CMUS01_02761</name>
</gene>
<evidence type="ECO:0000313" key="1">
    <source>
        <dbReference type="EMBL" id="KAF6842768.1"/>
    </source>
</evidence>
<reference evidence="1" key="1">
    <citation type="journal article" date="2020" name="Phytopathology">
        <title>Genome Sequence Resources of Colletotrichum truncatum, C. plurivorum, C. musicola, and C. sojae: Four Species Pathogenic to Soybean (Glycine max).</title>
        <authorList>
            <person name="Rogerio F."/>
            <person name="Boufleur T.R."/>
            <person name="Ciampi-Guillardi M."/>
            <person name="Sukno S.A."/>
            <person name="Thon M.R."/>
            <person name="Massola Junior N.S."/>
            <person name="Baroncelli R."/>
        </authorList>
    </citation>
    <scope>NUCLEOTIDE SEQUENCE</scope>
    <source>
        <strain evidence="1">LFN0074</strain>
    </source>
</reference>